<dbReference type="GO" id="GO:0005524">
    <property type="term" value="F:ATP binding"/>
    <property type="evidence" value="ECO:0007669"/>
    <property type="project" value="UniProtKB-KW"/>
</dbReference>
<dbReference type="PANTHER" id="PTHR35526">
    <property type="entry name" value="ANTI-SIGMA-F FACTOR RSBW-RELATED"/>
    <property type="match status" value="1"/>
</dbReference>
<dbReference type="EMBL" id="JAVREJ010000018">
    <property type="protein sequence ID" value="MDT0352344.1"/>
    <property type="molecule type" value="Genomic_DNA"/>
</dbReference>
<organism evidence="4 5">
    <name type="scientific">Pseudonocardia charpentierae</name>
    <dbReference type="NCBI Taxonomy" id="3075545"/>
    <lineage>
        <taxon>Bacteria</taxon>
        <taxon>Bacillati</taxon>
        <taxon>Actinomycetota</taxon>
        <taxon>Actinomycetes</taxon>
        <taxon>Pseudonocardiales</taxon>
        <taxon>Pseudonocardiaceae</taxon>
        <taxon>Pseudonocardia</taxon>
    </lineage>
</organism>
<keyword evidence="1" id="KW-0723">Serine/threonine-protein kinase</keyword>
<dbReference type="InterPro" id="IPR050267">
    <property type="entry name" value="Anti-sigma-factor_SerPK"/>
</dbReference>
<evidence type="ECO:0000313" key="5">
    <source>
        <dbReference type="Proteomes" id="UP001183202"/>
    </source>
</evidence>
<evidence type="ECO:0000256" key="2">
    <source>
        <dbReference type="SAM" id="MobiDB-lite"/>
    </source>
</evidence>
<keyword evidence="4" id="KW-0067">ATP-binding</keyword>
<feature type="region of interest" description="Disordered" evidence="2">
    <location>
        <begin position="22"/>
        <end position="48"/>
    </location>
</feature>
<evidence type="ECO:0000259" key="3">
    <source>
        <dbReference type="Pfam" id="PF13581"/>
    </source>
</evidence>
<dbReference type="Proteomes" id="UP001183202">
    <property type="component" value="Unassembled WGS sequence"/>
</dbReference>
<dbReference type="SUPFAM" id="SSF55874">
    <property type="entry name" value="ATPase domain of HSP90 chaperone/DNA topoisomerase II/histidine kinase"/>
    <property type="match status" value="2"/>
</dbReference>
<comment type="caution">
    <text evidence="4">The sequence shown here is derived from an EMBL/GenBank/DDBJ whole genome shotgun (WGS) entry which is preliminary data.</text>
</comment>
<gene>
    <name evidence="4" type="ORF">RM445_22720</name>
</gene>
<dbReference type="InterPro" id="IPR003594">
    <property type="entry name" value="HATPase_dom"/>
</dbReference>
<dbReference type="Gene3D" id="3.30.565.10">
    <property type="entry name" value="Histidine kinase-like ATPase, C-terminal domain"/>
    <property type="match status" value="2"/>
</dbReference>
<keyword evidence="1" id="KW-0418">Kinase</keyword>
<feature type="domain" description="Histidine kinase/HSP90-like ATPase" evidence="3">
    <location>
        <begin position="205"/>
        <end position="315"/>
    </location>
</feature>
<name>A0ABU2NI99_9PSEU</name>
<sequence>MIVGDEAAAAAPASGCVICSPRWAGPPRPPREGRGDTVGRGASRGAPLARTLDLPDDVEHDVILAVHETAANAIEHAYPPGDTGGHVELTCWLDGGNLCLSVADHGEWRESTTGSPDRGRGLDMIRRLGADVAIDHHGHGTRVVLQYPLPDMPASDRFTTDHPLPESGEASRVHLTVPLATTLTEARRLLDVRPPRVVRDHDLPNDPMAPGLARAAVASACEDWGLDDGLYEAAATVVTELVGNTVEHAATACVLHLAVDSRRLQIAVRDNSPVTEGHQQIVVPDERGYGLLIVRGLSRSWGWGVTPHAGGKTVWALLNRR</sequence>
<keyword evidence="5" id="KW-1185">Reference proteome</keyword>
<keyword evidence="1" id="KW-0808">Transferase</keyword>
<evidence type="ECO:0000256" key="1">
    <source>
        <dbReference type="ARBA" id="ARBA00022527"/>
    </source>
</evidence>
<proteinExistence type="predicted"/>
<accession>A0ABU2NI99</accession>
<dbReference type="PANTHER" id="PTHR35526:SF3">
    <property type="entry name" value="ANTI-SIGMA-F FACTOR RSBW"/>
    <property type="match status" value="1"/>
</dbReference>
<dbReference type="CDD" id="cd16936">
    <property type="entry name" value="HATPase_RsbW-like"/>
    <property type="match status" value="2"/>
</dbReference>
<keyword evidence="4" id="KW-0547">Nucleotide-binding</keyword>
<dbReference type="InterPro" id="IPR036890">
    <property type="entry name" value="HATPase_C_sf"/>
</dbReference>
<feature type="domain" description="Histidine kinase/HSP90-like ATPase" evidence="3">
    <location>
        <begin position="49"/>
        <end position="146"/>
    </location>
</feature>
<evidence type="ECO:0000313" key="4">
    <source>
        <dbReference type="EMBL" id="MDT0352344.1"/>
    </source>
</evidence>
<reference evidence="5" key="1">
    <citation type="submission" date="2023-07" db="EMBL/GenBank/DDBJ databases">
        <title>30 novel species of actinomycetes from the DSMZ collection.</title>
        <authorList>
            <person name="Nouioui I."/>
        </authorList>
    </citation>
    <scope>NUCLEOTIDE SEQUENCE [LARGE SCALE GENOMIC DNA]</scope>
    <source>
        <strain evidence="5">DSM 45834</strain>
    </source>
</reference>
<protein>
    <submittedName>
        <fullName evidence="4">ATP-binding protein</fullName>
    </submittedName>
</protein>
<dbReference type="Pfam" id="PF13581">
    <property type="entry name" value="HATPase_c_2"/>
    <property type="match status" value="2"/>
</dbReference>
<dbReference type="RefSeq" id="WP_311558851.1">
    <property type="nucleotide sequence ID" value="NZ_JAVREJ010000018.1"/>
</dbReference>